<protein>
    <submittedName>
        <fullName evidence="6">Alcohol dehydrogenase catalytic domain-containing protein</fullName>
    </submittedName>
</protein>
<evidence type="ECO:0000256" key="1">
    <source>
        <dbReference type="ARBA" id="ARBA00022723"/>
    </source>
</evidence>
<dbReference type="InterPro" id="IPR011032">
    <property type="entry name" value="GroES-like_sf"/>
</dbReference>
<dbReference type="Gene3D" id="3.90.180.10">
    <property type="entry name" value="Medium-chain alcohol dehydrogenases, catalytic domain"/>
    <property type="match status" value="1"/>
</dbReference>
<keyword evidence="2 4" id="KW-0862">Zinc</keyword>
<dbReference type="InterPro" id="IPR020843">
    <property type="entry name" value="ER"/>
</dbReference>
<dbReference type="SUPFAM" id="SSF51735">
    <property type="entry name" value="NAD(P)-binding Rossmann-fold domains"/>
    <property type="match status" value="1"/>
</dbReference>
<dbReference type="PANTHER" id="PTHR43401">
    <property type="entry name" value="L-THREONINE 3-DEHYDROGENASE"/>
    <property type="match status" value="1"/>
</dbReference>
<reference evidence="6 7" key="1">
    <citation type="journal article" date="2019" name="Int. J. Syst. Evol. Microbiol.">
        <title>The Global Catalogue of Microorganisms (GCM) 10K type strain sequencing project: providing services to taxonomists for standard genome sequencing and annotation.</title>
        <authorList>
            <consortium name="The Broad Institute Genomics Platform"/>
            <consortium name="The Broad Institute Genome Sequencing Center for Infectious Disease"/>
            <person name="Wu L."/>
            <person name="Ma J."/>
        </authorList>
    </citation>
    <scope>NUCLEOTIDE SEQUENCE [LARGE SCALE GENOMIC DNA]</scope>
    <source>
        <strain evidence="6 7">CGMCC 1.12562</strain>
    </source>
</reference>
<dbReference type="SUPFAM" id="SSF50129">
    <property type="entry name" value="GroES-like"/>
    <property type="match status" value="1"/>
</dbReference>
<comment type="cofactor">
    <cofactor evidence="4">
        <name>Zn(2+)</name>
        <dbReference type="ChEBI" id="CHEBI:29105"/>
    </cofactor>
</comment>
<dbReference type="InterPro" id="IPR013154">
    <property type="entry name" value="ADH-like_N"/>
</dbReference>
<dbReference type="GO" id="GO:0043168">
    <property type="term" value="F:anion binding"/>
    <property type="evidence" value="ECO:0007669"/>
    <property type="project" value="UniProtKB-ARBA"/>
</dbReference>
<organism evidence="6 7">
    <name type="scientific">Halobacterium litoreum</name>
    <dbReference type="NCBI Taxonomy" id="2039234"/>
    <lineage>
        <taxon>Archaea</taxon>
        <taxon>Methanobacteriati</taxon>
        <taxon>Methanobacteriota</taxon>
        <taxon>Stenosarchaea group</taxon>
        <taxon>Halobacteria</taxon>
        <taxon>Halobacteriales</taxon>
        <taxon>Halobacteriaceae</taxon>
        <taxon>Halobacterium</taxon>
    </lineage>
</organism>
<dbReference type="PANTHER" id="PTHR43401:SF2">
    <property type="entry name" value="L-THREONINE 3-DEHYDROGENASE"/>
    <property type="match status" value="1"/>
</dbReference>
<dbReference type="InterPro" id="IPR036291">
    <property type="entry name" value="NAD(P)-bd_dom_sf"/>
</dbReference>
<evidence type="ECO:0000313" key="6">
    <source>
        <dbReference type="EMBL" id="MFC3476794.1"/>
    </source>
</evidence>
<dbReference type="Proteomes" id="UP001595660">
    <property type="component" value="Unassembled WGS sequence"/>
</dbReference>
<dbReference type="GO" id="GO:0044281">
    <property type="term" value="P:small molecule metabolic process"/>
    <property type="evidence" value="ECO:0007669"/>
    <property type="project" value="UniProtKB-ARBA"/>
</dbReference>
<dbReference type="InterPro" id="IPR050129">
    <property type="entry name" value="Zn_alcohol_dh"/>
</dbReference>
<accession>A0ABD5NCK1</accession>
<feature type="domain" description="Enoyl reductase (ER)" evidence="5">
    <location>
        <begin position="10"/>
        <end position="343"/>
    </location>
</feature>
<evidence type="ECO:0000256" key="3">
    <source>
        <dbReference type="ARBA" id="ARBA00023002"/>
    </source>
</evidence>
<dbReference type="PROSITE" id="PS00059">
    <property type="entry name" value="ADH_ZINC"/>
    <property type="match status" value="1"/>
</dbReference>
<dbReference type="GO" id="GO:0046872">
    <property type="term" value="F:metal ion binding"/>
    <property type="evidence" value="ECO:0007669"/>
    <property type="project" value="UniProtKB-KW"/>
</dbReference>
<comment type="caution">
    <text evidence="6">The sequence shown here is derived from an EMBL/GenBank/DDBJ whole genome shotgun (WGS) entry which is preliminary data.</text>
</comment>
<evidence type="ECO:0000259" key="5">
    <source>
        <dbReference type="SMART" id="SM00829"/>
    </source>
</evidence>
<dbReference type="SMART" id="SM00829">
    <property type="entry name" value="PKS_ER"/>
    <property type="match status" value="1"/>
</dbReference>
<evidence type="ECO:0000256" key="2">
    <source>
        <dbReference type="ARBA" id="ARBA00022833"/>
    </source>
</evidence>
<proteinExistence type="inferred from homology"/>
<dbReference type="AlphaFoldDB" id="A0ABD5NCK1"/>
<keyword evidence="3" id="KW-0560">Oxidoreductase</keyword>
<dbReference type="GO" id="GO:0051262">
    <property type="term" value="P:protein tetramerization"/>
    <property type="evidence" value="ECO:0007669"/>
    <property type="project" value="UniProtKB-ARBA"/>
</dbReference>
<dbReference type="Pfam" id="PF08240">
    <property type="entry name" value="ADH_N"/>
    <property type="match status" value="1"/>
</dbReference>
<comment type="similarity">
    <text evidence="4">Belongs to the zinc-containing alcohol dehydrogenase family.</text>
</comment>
<evidence type="ECO:0000256" key="4">
    <source>
        <dbReference type="RuleBase" id="RU361277"/>
    </source>
</evidence>
<dbReference type="InterPro" id="IPR002328">
    <property type="entry name" value="ADH_Zn_CS"/>
</dbReference>
<dbReference type="RefSeq" id="WP_232572647.1">
    <property type="nucleotide sequence ID" value="NZ_CP089466.1"/>
</dbReference>
<dbReference type="GO" id="GO:0030554">
    <property type="term" value="F:adenyl nucleotide binding"/>
    <property type="evidence" value="ECO:0007669"/>
    <property type="project" value="UniProtKB-ARBA"/>
</dbReference>
<gene>
    <name evidence="6" type="ORF">ACFOKC_03550</name>
</gene>
<evidence type="ECO:0000313" key="7">
    <source>
        <dbReference type="Proteomes" id="UP001595660"/>
    </source>
</evidence>
<name>A0ABD5NCK1_9EURY</name>
<dbReference type="GO" id="GO:0016616">
    <property type="term" value="F:oxidoreductase activity, acting on the CH-OH group of donors, NAD or NADP as acceptor"/>
    <property type="evidence" value="ECO:0007669"/>
    <property type="project" value="UniProtKB-ARBA"/>
</dbReference>
<dbReference type="Pfam" id="PF00107">
    <property type="entry name" value="ADH_zinc_N"/>
    <property type="match status" value="1"/>
</dbReference>
<dbReference type="EMBL" id="JBHRWN010000002">
    <property type="protein sequence ID" value="MFC3476794.1"/>
    <property type="molecule type" value="Genomic_DNA"/>
</dbReference>
<dbReference type="InterPro" id="IPR013149">
    <property type="entry name" value="ADH-like_C"/>
</dbReference>
<sequence length="345" mass="36610">MNAVVLDEWGGDLEVREVPRPEPDPGEVLVDVRACGVTRTIENAIQGGLSDDPGFTPRIPGHEFAGVVEATGDGVTDHEPGDRVVSYFYLTCGTCERCLRGDTNQCVNFGGWFGVQRDGAYAEYATIPESNLLALPEGATFAEGAVAADGLATPLHVCERTGVSDDDTVLVLGAAGRIGVHLSQLAANRGAHVLAADVDDARLAHVDDLTPDAVTPIDARGDDFAERARDATPFGDGPTVAVDTVGDLDTLRDAWDALAMGGDLVTLTTHHERSFAPLLKEFVVKEASVVGSRYATKDEVSRAARLLADGRVTADYTDTVGLDEVPETHERIRNGETFGMTVLEP</sequence>
<keyword evidence="7" id="KW-1185">Reference proteome</keyword>
<keyword evidence="1 4" id="KW-0479">Metal-binding</keyword>
<dbReference type="GeneID" id="69117290"/>